<evidence type="ECO:0000313" key="1">
    <source>
        <dbReference type="EMBL" id="TRM57455.1"/>
    </source>
</evidence>
<gene>
    <name evidence="1" type="ORF">BD626DRAFT_551085</name>
</gene>
<organism evidence="1 2">
    <name type="scientific">Schizophyllum amplum</name>
    <dbReference type="NCBI Taxonomy" id="97359"/>
    <lineage>
        <taxon>Eukaryota</taxon>
        <taxon>Fungi</taxon>
        <taxon>Dikarya</taxon>
        <taxon>Basidiomycota</taxon>
        <taxon>Agaricomycotina</taxon>
        <taxon>Agaricomycetes</taxon>
        <taxon>Agaricomycetidae</taxon>
        <taxon>Agaricales</taxon>
        <taxon>Schizophyllaceae</taxon>
        <taxon>Schizophyllum</taxon>
    </lineage>
</organism>
<name>A0A550BY29_9AGAR</name>
<comment type="caution">
    <text evidence="1">The sequence shown here is derived from an EMBL/GenBank/DDBJ whole genome shotgun (WGS) entry which is preliminary data.</text>
</comment>
<evidence type="ECO:0008006" key="3">
    <source>
        <dbReference type="Google" id="ProtNLM"/>
    </source>
</evidence>
<keyword evidence="2" id="KW-1185">Reference proteome</keyword>
<proteinExistence type="predicted"/>
<dbReference type="AlphaFoldDB" id="A0A550BY29"/>
<evidence type="ECO:0000313" key="2">
    <source>
        <dbReference type="Proteomes" id="UP000320762"/>
    </source>
</evidence>
<accession>A0A550BY29</accession>
<reference evidence="1 2" key="1">
    <citation type="journal article" date="2019" name="New Phytol.">
        <title>Comparative genomics reveals unique wood-decay strategies and fruiting body development in the Schizophyllaceae.</title>
        <authorList>
            <person name="Almasi E."/>
            <person name="Sahu N."/>
            <person name="Krizsan K."/>
            <person name="Balint B."/>
            <person name="Kovacs G.M."/>
            <person name="Kiss B."/>
            <person name="Cseklye J."/>
            <person name="Drula E."/>
            <person name="Henrissat B."/>
            <person name="Nagy I."/>
            <person name="Chovatia M."/>
            <person name="Adam C."/>
            <person name="LaButti K."/>
            <person name="Lipzen A."/>
            <person name="Riley R."/>
            <person name="Grigoriev I.V."/>
            <person name="Nagy L.G."/>
        </authorList>
    </citation>
    <scope>NUCLEOTIDE SEQUENCE [LARGE SCALE GENOMIC DNA]</scope>
    <source>
        <strain evidence="1 2">NL-1724</strain>
    </source>
</reference>
<dbReference type="EMBL" id="VDMD01000047">
    <property type="protein sequence ID" value="TRM57455.1"/>
    <property type="molecule type" value="Genomic_DNA"/>
</dbReference>
<protein>
    <recommendedName>
        <fullName evidence="3">F-box domain-containing protein</fullName>
    </recommendedName>
</protein>
<dbReference type="Proteomes" id="UP000320762">
    <property type="component" value="Unassembled WGS sequence"/>
</dbReference>
<sequence>MPPLLEWTTPTRQDHTGVLPPIPVEIYEEIFDYVTVNTEDDEAIHAGEDGATSNTLGHLALVCRLFCALALGRLFHTITFDYNRKKLRTTAFARALVLRDPLAVKLAPLVRVVVYANFRTPTSFDEAWYRMHLRAARRLPAVTTIVMRDALLSKDSMRTLDKTTGLKTLRLIDVPISDELKEEYTEADAEEATRGLLSAVSPPHELVILRTVIPPDLRLGLNVNKLRMLQTDSPMVLRAVLETRPPNLRVLDVDLCVAYEAHPSTPEPELLVALRSYVNSKVGRMLEERTVRLPSQFPVIVPRLV</sequence>
<dbReference type="OrthoDB" id="3256662at2759"/>